<dbReference type="InterPro" id="IPR002933">
    <property type="entry name" value="Peptidase_M20"/>
</dbReference>
<feature type="domain" description="Peptidase M20 dimerisation" evidence="5">
    <location>
        <begin position="206"/>
        <end position="362"/>
    </location>
</feature>
<proteinExistence type="inferred from homology"/>
<name>A0A7R8WGC5_9CRUS</name>
<dbReference type="GO" id="GO:0046872">
    <property type="term" value="F:metal ion binding"/>
    <property type="evidence" value="ECO:0007669"/>
    <property type="project" value="UniProtKB-KW"/>
</dbReference>
<dbReference type="OrthoDB" id="7832001at2759"/>
<evidence type="ECO:0000313" key="6">
    <source>
        <dbReference type="EMBL" id="CAD7231174.1"/>
    </source>
</evidence>
<dbReference type="PROSITE" id="PS00759">
    <property type="entry name" value="ARGE_DAPE_CPG2_2"/>
    <property type="match status" value="1"/>
</dbReference>
<dbReference type="InterPro" id="IPR001261">
    <property type="entry name" value="ArgE/DapE_CS"/>
</dbReference>
<dbReference type="GO" id="GO:0006508">
    <property type="term" value="P:proteolysis"/>
    <property type="evidence" value="ECO:0007669"/>
    <property type="project" value="UniProtKB-KW"/>
</dbReference>
<dbReference type="CDD" id="cd05676">
    <property type="entry name" value="M20_dipept_like_CNDP"/>
    <property type="match status" value="1"/>
</dbReference>
<accession>A0A7R8WGC5</accession>
<dbReference type="EMBL" id="OB663250">
    <property type="protein sequence ID" value="CAD7231174.1"/>
    <property type="molecule type" value="Genomic_DNA"/>
</dbReference>
<gene>
    <name evidence="6" type="ORF">CTOB1V02_LOCUS9027</name>
</gene>
<dbReference type="Gene3D" id="3.30.70.360">
    <property type="match status" value="2"/>
</dbReference>
<dbReference type="PANTHER" id="PTHR43270">
    <property type="entry name" value="BETA-ALA-HIS DIPEPTIDASE"/>
    <property type="match status" value="1"/>
</dbReference>
<dbReference type="SUPFAM" id="SSF53187">
    <property type="entry name" value="Zn-dependent exopeptidases"/>
    <property type="match status" value="1"/>
</dbReference>
<reference evidence="6" key="1">
    <citation type="submission" date="2020-11" db="EMBL/GenBank/DDBJ databases">
        <authorList>
            <person name="Tran Van P."/>
        </authorList>
    </citation>
    <scope>NUCLEOTIDE SEQUENCE</scope>
</reference>
<dbReference type="Pfam" id="PF01546">
    <property type="entry name" value="Peptidase_M20"/>
    <property type="match status" value="1"/>
</dbReference>
<feature type="domain" description="Peptidase M20 dimerisation" evidence="5">
    <location>
        <begin position="468"/>
        <end position="625"/>
    </location>
</feature>
<protein>
    <recommendedName>
        <fullName evidence="5">Peptidase M20 dimerisation domain-containing protein</fullName>
    </recommendedName>
</protein>
<sequence length="638" mass="70522">MDKVLAYVEEHKADFIQNLKEAVAIQSVSAWPQKRPEIKKMLEWAGSRLESFGAEIEYANIGSQTLPDGDVIPLPPVLLGSLGNDPAKVTLVLYGHLDVQPASKSDGWDTEPFELTEKDGKLFGRGASDDKGPVLGWIHVIEAFKNTGVDLPVNLKFVFEGMEESGSEGLDDLLEQRSSSFFKGVDYVCISDNYWLGTEKPCLTYGLRGNVYFFIEVECADKDLHSGVFGGVVHEAMADLVYLMNQLLGMDGKILIPGVYDTVAPLTKEEEELYEKMDFDPEKLRSDIGCKCLNNEGKKEAVLMAKMRNPTLSLHGIEGAFSDAGCKTVIPRKVIGKFSLRIVPNQTVEGITKLTEDYINSLWEARKSPNKMKVKMVHGGPHWLTDPFGPQFQAGVKATKRVYGVEPDLTREGGSIPVTLTLQRVSGKSVMLLPMGAADDGAHSQNEKIDVRNYIMGVNMEKVPAVAYASRGFIHFTIHVRGLKENVHSGHHGGVIYEPLADLVYYLNTLTDSEGKVLVTGFYDNIEPLTADEAATYRCAPFSPKAYQKMLGARGIRHQDKIEALARRWHYPSLSLHGIDGAPRHREGVKASIAASVSGRFSIRIVPSQNPEEIKSLVVQHFSKMVEARKSPNEVKVM</sequence>
<evidence type="ECO:0000256" key="2">
    <source>
        <dbReference type="ARBA" id="ARBA00022670"/>
    </source>
</evidence>
<comment type="similarity">
    <text evidence="1">Belongs to the peptidase M20A family.</text>
</comment>
<evidence type="ECO:0000256" key="1">
    <source>
        <dbReference type="ARBA" id="ARBA00006247"/>
    </source>
</evidence>
<dbReference type="Pfam" id="PF07687">
    <property type="entry name" value="M20_dimer"/>
    <property type="match status" value="2"/>
</dbReference>
<keyword evidence="2" id="KW-0645">Protease</keyword>
<organism evidence="6">
    <name type="scientific">Cyprideis torosa</name>
    <dbReference type="NCBI Taxonomy" id="163714"/>
    <lineage>
        <taxon>Eukaryota</taxon>
        <taxon>Metazoa</taxon>
        <taxon>Ecdysozoa</taxon>
        <taxon>Arthropoda</taxon>
        <taxon>Crustacea</taxon>
        <taxon>Oligostraca</taxon>
        <taxon>Ostracoda</taxon>
        <taxon>Podocopa</taxon>
        <taxon>Podocopida</taxon>
        <taxon>Cytherocopina</taxon>
        <taxon>Cytheroidea</taxon>
        <taxon>Cytherideidae</taxon>
        <taxon>Cyprideis</taxon>
    </lineage>
</organism>
<keyword evidence="3" id="KW-0479">Metal-binding</keyword>
<dbReference type="Gene3D" id="3.40.630.10">
    <property type="entry name" value="Zn peptidases"/>
    <property type="match status" value="1"/>
</dbReference>
<dbReference type="PANTHER" id="PTHR43270:SF4">
    <property type="entry name" value="CARNOSINE DIPEPTIDASE 2, ISOFORM A"/>
    <property type="match status" value="1"/>
</dbReference>
<keyword evidence="4" id="KW-0378">Hydrolase</keyword>
<dbReference type="GO" id="GO:0008233">
    <property type="term" value="F:peptidase activity"/>
    <property type="evidence" value="ECO:0007669"/>
    <property type="project" value="UniProtKB-KW"/>
</dbReference>
<dbReference type="AlphaFoldDB" id="A0A7R8WGC5"/>
<dbReference type="InterPro" id="IPR051458">
    <property type="entry name" value="Cyt/Met_Dipeptidase"/>
</dbReference>
<evidence type="ECO:0000256" key="4">
    <source>
        <dbReference type="ARBA" id="ARBA00022801"/>
    </source>
</evidence>
<dbReference type="InterPro" id="IPR011650">
    <property type="entry name" value="Peptidase_M20_dimer"/>
</dbReference>
<evidence type="ECO:0000259" key="5">
    <source>
        <dbReference type="Pfam" id="PF07687"/>
    </source>
</evidence>
<evidence type="ECO:0000256" key="3">
    <source>
        <dbReference type="ARBA" id="ARBA00022723"/>
    </source>
</evidence>